<dbReference type="STRING" id="1777143.AWB82_04451"/>
<accession>A0A158BRE1</accession>
<protein>
    <submittedName>
        <fullName evidence="1">Uncharacterized protein</fullName>
    </submittedName>
</protein>
<proteinExistence type="predicted"/>
<dbReference type="EMBL" id="FCOJ02000034">
    <property type="protein sequence ID" value="SAK72571.1"/>
    <property type="molecule type" value="Genomic_DNA"/>
</dbReference>
<sequence>MGFTWEVLGCIHAREFVSSLKTGAFRRARSFSEDTCPCSTTWGRVY</sequence>
<reference evidence="1" key="1">
    <citation type="submission" date="2016-01" db="EMBL/GenBank/DDBJ databases">
        <authorList>
            <person name="Peeters C."/>
        </authorList>
    </citation>
    <scope>NUCLEOTIDE SEQUENCE [LARGE SCALE GENOMIC DNA]</scope>
    <source>
        <strain evidence="1">LMG 29325</strain>
    </source>
</reference>
<name>A0A158BRE1_9BURK</name>
<gene>
    <name evidence="1" type="ORF">AWB82_04451</name>
</gene>
<comment type="caution">
    <text evidence="1">The sequence shown here is derived from an EMBL/GenBank/DDBJ whole genome shotgun (WGS) entry which is preliminary data.</text>
</comment>
<dbReference type="AlphaFoldDB" id="A0A158BRE1"/>
<dbReference type="Proteomes" id="UP000054596">
    <property type="component" value="Unassembled WGS sequence"/>
</dbReference>
<keyword evidence="2" id="KW-1185">Reference proteome</keyword>
<evidence type="ECO:0000313" key="2">
    <source>
        <dbReference type="Proteomes" id="UP000054596"/>
    </source>
</evidence>
<organism evidence="1 2">
    <name type="scientific">Caballeronia glebae</name>
    <dbReference type="NCBI Taxonomy" id="1777143"/>
    <lineage>
        <taxon>Bacteria</taxon>
        <taxon>Pseudomonadati</taxon>
        <taxon>Pseudomonadota</taxon>
        <taxon>Betaproteobacteria</taxon>
        <taxon>Burkholderiales</taxon>
        <taxon>Burkholderiaceae</taxon>
        <taxon>Caballeronia</taxon>
    </lineage>
</organism>
<evidence type="ECO:0000313" key="1">
    <source>
        <dbReference type="EMBL" id="SAK72571.1"/>
    </source>
</evidence>